<sequence>MFGIIKRILQGVTLCVLVALGYFGWSVYQASKESPGEPLQVVVATWMRDHSLGPVVAKLEDFYYTHINTAAVGGAPVVSAQIEDDGSAVVTTATPQRSLIPIPPESPAIPDSSPVPQATPDFSFAPIPKPTTQALPPDGVVAHLDPPSALVSPASAPEPMEGIWQPVGNYVAGSPAIYVTRIRTDNIHTSYYATAMWIDTKLTTTMFVPGYEEPKGGPNQFGGSLPAELVPLLLANTNGAFRLEDARGGYVYDGTVVKPVETHRASAVFFRDGHLEIGRWGRDFQMNSEILAVRQNLDLIVDRGKSLVNNPAYSTAWGATTDKENLAWRAGIGQRTDGSIVYVIGQALSAQSLADTLVAAGAQRAMVLDMNQYWSAGFYFSHTRGGAAICHRLDPDIGGPCDRFLHSYKRDSFQFLAAYPMGRRV</sequence>
<name>A0A6J7FGN7_9ZZZZ</name>
<evidence type="ECO:0000259" key="1">
    <source>
        <dbReference type="Pfam" id="PF09992"/>
    </source>
</evidence>
<proteinExistence type="predicted"/>
<gene>
    <name evidence="2" type="ORF">UFOPK3495_00495</name>
</gene>
<reference evidence="2" key="1">
    <citation type="submission" date="2020-05" db="EMBL/GenBank/DDBJ databases">
        <authorList>
            <person name="Chiriac C."/>
            <person name="Salcher M."/>
            <person name="Ghai R."/>
            <person name="Kavagutti S V."/>
        </authorList>
    </citation>
    <scope>NUCLEOTIDE SEQUENCE</scope>
</reference>
<feature type="domain" description="Phosphodiester glycosidase" evidence="1">
    <location>
        <begin position="238"/>
        <end position="369"/>
    </location>
</feature>
<dbReference type="EMBL" id="CAFBMC010000017">
    <property type="protein sequence ID" value="CAB4892684.1"/>
    <property type="molecule type" value="Genomic_DNA"/>
</dbReference>
<protein>
    <submittedName>
        <fullName evidence="2">Unannotated protein</fullName>
    </submittedName>
</protein>
<dbReference type="AlphaFoldDB" id="A0A6J7FGN7"/>
<organism evidence="2">
    <name type="scientific">freshwater metagenome</name>
    <dbReference type="NCBI Taxonomy" id="449393"/>
    <lineage>
        <taxon>unclassified sequences</taxon>
        <taxon>metagenomes</taxon>
        <taxon>ecological metagenomes</taxon>
    </lineage>
</organism>
<evidence type="ECO:0000313" key="2">
    <source>
        <dbReference type="EMBL" id="CAB4892684.1"/>
    </source>
</evidence>
<dbReference type="Pfam" id="PF09992">
    <property type="entry name" value="NAGPA"/>
    <property type="match status" value="1"/>
</dbReference>
<accession>A0A6J7FGN7</accession>
<dbReference type="InterPro" id="IPR018711">
    <property type="entry name" value="NAGPA"/>
</dbReference>